<evidence type="ECO:0000313" key="4">
    <source>
        <dbReference type="Proteomes" id="UP000297245"/>
    </source>
</evidence>
<proteinExistence type="predicted"/>
<dbReference type="PANTHER" id="PTHR45648:SF85">
    <property type="entry name" value="A, PUTATIVE (AFU_ORTHOLOGUE AFUA_2G10760)-RELATED"/>
    <property type="match status" value="1"/>
</dbReference>
<name>A0A4V6T5N1_DENBC</name>
<dbReference type="InterPro" id="IPR001087">
    <property type="entry name" value="GDSL"/>
</dbReference>
<dbReference type="PANTHER" id="PTHR45648">
    <property type="entry name" value="GDSL LIPASE/ACYLHYDROLASE FAMILY PROTEIN (AFU_ORTHOLOGUE AFUA_4G14700)"/>
    <property type="match status" value="1"/>
</dbReference>
<dbReference type="InterPro" id="IPR036514">
    <property type="entry name" value="SGNH_hydro_sf"/>
</dbReference>
<evidence type="ECO:0008006" key="5">
    <source>
        <dbReference type="Google" id="ProtNLM"/>
    </source>
</evidence>
<gene>
    <name evidence="3" type="ORF">K435DRAFT_714996</name>
</gene>
<dbReference type="SUPFAM" id="SSF52266">
    <property type="entry name" value="SGNH hydrolase"/>
    <property type="match status" value="1"/>
</dbReference>
<dbReference type="CDD" id="cd01846">
    <property type="entry name" value="fatty_acyltransferase_like"/>
    <property type="match status" value="1"/>
</dbReference>
<dbReference type="EMBL" id="ML179061">
    <property type="protein sequence ID" value="THV04006.1"/>
    <property type="molecule type" value="Genomic_DNA"/>
</dbReference>
<keyword evidence="2" id="KW-0732">Signal</keyword>
<accession>A0A4V6T5N1</accession>
<dbReference type="GO" id="GO:0016788">
    <property type="term" value="F:hydrolase activity, acting on ester bonds"/>
    <property type="evidence" value="ECO:0007669"/>
    <property type="project" value="InterPro"/>
</dbReference>
<keyword evidence="4" id="KW-1185">Reference proteome</keyword>
<dbReference type="AlphaFoldDB" id="A0A4V6T5N1"/>
<evidence type="ECO:0000256" key="1">
    <source>
        <dbReference type="ARBA" id="ARBA00022801"/>
    </source>
</evidence>
<feature type="chain" id="PRO_5020303828" description="Carbohydrate esterase family 16 protein" evidence="2">
    <location>
        <begin position="27"/>
        <end position="311"/>
    </location>
</feature>
<reference evidence="3 4" key="1">
    <citation type="journal article" date="2019" name="Nat. Ecol. Evol.">
        <title>Megaphylogeny resolves global patterns of mushroom evolution.</title>
        <authorList>
            <person name="Varga T."/>
            <person name="Krizsan K."/>
            <person name="Foldi C."/>
            <person name="Dima B."/>
            <person name="Sanchez-Garcia M."/>
            <person name="Sanchez-Ramirez S."/>
            <person name="Szollosi G.J."/>
            <person name="Szarkandi J.G."/>
            <person name="Papp V."/>
            <person name="Albert L."/>
            <person name="Andreopoulos W."/>
            <person name="Angelini C."/>
            <person name="Antonin V."/>
            <person name="Barry K.W."/>
            <person name="Bougher N.L."/>
            <person name="Buchanan P."/>
            <person name="Buyck B."/>
            <person name="Bense V."/>
            <person name="Catcheside P."/>
            <person name="Chovatia M."/>
            <person name="Cooper J."/>
            <person name="Damon W."/>
            <person name="Desjardin D."/>
            <person name="Finy P."/>
            <person name="Geml J."/>
            <person name="Haridas S."/>
            <person name="Hughes K."/>
            <person name="Justo A."/>
            <person name="Karasinski D."/>
            <person name="Kautmanova I."/>
            <person name="Kiss B."/>
            <person name="Kocsube S."/>
            <person name="Kotiranta H."/>
            <person name="LaButti K.M."/>
            <person name="Lechner B.E."/>
            <person name="Liimatainen K."/>
            <person name="Lipzen A."/>
            <person name="Lukacs Z."/>
            <person name="Mihaltcheva S."/>
            <person name="Morgado L.N."/>
            <person name="Niskanen T."/>
            <person name="Noordeloos M.E."/>
            <person name="Ohm R.A."/>
            <person name="Ortiz-Santana B."/>
            <person name="Ovrebo C."/>
            <person name="Racz N."/>
            <person name="Riley R."/>
            <person name="Savchenko A."/>
            <person name="Shiryaev A."/>
            <person name="Soop K."/>
            <person name="Spirin V."/>
            <person name="Szebenyi C."/>
            <person name="Tomsovsky M."/>
            <person name="Tulloss R.E."/>
            <person name="Uehling J."/>
            <person name="Grigoriev I.V."/>
            <person name="Vagvolgyi C."/>
            <person name="Papp T."/>
            <person name="Martin F.M."/>
            <person name="Miettinen O."/>
            <person name="Hibbett D.S."/>
            <person name="Nagy L.G."/>
        </authorList>
    </citation>
    <scope>NUCLEOTIDE SEQUENCE [LARGE SCALE GENOMIC DNA]</scope>
    <source>
        <strain evidence="3 4">CBS 962.96</strain>
    </source>
</reference>
<feature type="signal peptide" evidence="2">
    <location>
        <begin position="1"/>
        <end position="26"/>
    </location>
</feature>
<evidence type="ECO:0000313" key="3">
    <source>
        <dbReference type="EMBL" id="THV04006.1"/>
    </source>
</evidence>
<keyword evidence="1" id="KW-0378">Hydrolase</keyword>
<evidence type="ECO:0000256" key="2">
    <source>
        <dbReference type="SAM" id="SignalP"/>
    </source>
</evidence>
<sequence>MPALELVRFSLLGALLAFTLAPGCQGLTWGDTKFLVTFGDSYTTDGFNISAGVDSPVPGNTSSNGPNWVQFLGGTYNVTNTKVFDLASGGATIDAALVPPFQPTVLSIVDQVNQFKALLAPKPTGAEWQSSDTLFAIWIGINDVGNSFPWTNISQPEFYGTLMDRLSSQLEELYEAGGRSFVFLTVPPTDRSPLFLQQGDEVVSRLTPLIADYNQKLSQTAEQFKANHTDLDTVTVFDTQPVFNTLLDNAKALGFVNETGFCEAYQNGTPEMTTQIPPCAPVSNYFWLNSLHPLFTVHNILAHALSTVLSA</sequence>
<protein>
    <recommendedName>
        <fullName evidence="5">Carbohydrate esterase family 16 protein</fullName>
    </recommendedName>
</protein>
<dbReference type="OrthoDB" id="1600564at2759"/>
<dbReference type="InterPro" id="IPR051058">
    <property type="entry name" value="GDSL_Est/Lipase"/>
</dbReference>
<dbReference type="Pfam" id="PF00657">
    <property type="entry name" value="Lipase_GDSL"/>
    <property type="match status" value="1"/>
</dbReference>
<organism evidence="3 4">
    <name type="scientific">Dendrothele bispora (strain CBS 962.96)</name>
    <dbReference type="NCBI Taxonomy" id="1314807"/>
    <lineage>
        <taxon>Eukaryota</taxon>
        <taxon>Fungi</taxon>
        <taxon>Dikarya</taxon>
        <taxon>Basidiomycota</taxon>
        <taxon>Agaricomycotina</taxon>
        <taxon>Agaricomycetes</taxon>
        <taxon>Agaricomycetidae</taxon>
        <taxon>Agaricales</taxon>
        <taxon>Agaricales incertae sedis</taxon>
        <taxon>Dendrothele</taxon>
    </lineage>
</organism>
<dbReference type="Proteomes" id="UP000297245">
    <property type="component" value="Unassembled WGS sequence"/>
</dbReference>
<dbReference type="Gene3D" id="3.40.50.1110">
    <property type="entry name" value="SGNH hydrolase"/>
    <property type="match status" value="1"/>
</dbReference>